<name>A0A212L1C8_9HYPH</name>
<evidence type="ECO:0000313" key="1">
    <source>
        <dbReference type="EMBL" id="SCM71371.1"/>
    </source>
</evidence>
<sequence>MPARHSGTTIGLTLCDPSALWPAPHRRRPLTGASDRIRIVTISFVFDLRRPEIGFMLPPVSNKRKEVVR</sequence>
<dbReference type="AlphaFoldDB" id="A0A212L1C8"/>
<protein>
    <submittedName>
        <fullName evidence="1">Uncharacterized protein</fullName>
    </submittedName>
</protein>
<gene>
    <name evidence="1" type="ORF">KL86PLE_100123</name>
</gene>
<proteinExistence type="predicted"/>
<organism evidence="1">
    <name type="scientific">uncultured Pleomorphomonas sp</name>
    <dbReference type="NCBI Taxonomy" id="442121"/>
    <lineage>
        <taxon>Bacteria</taxon>
        <taxon>Pseudomonadati</taxon>
        <taxon>Pseudomonadota</taxon>
        <taxon>Alphaproteobacteria</taxon>
        <taxon>Hyphomicrobiales</taxon>
        <taxon>Pleomorphomonadaceae</taxon>
        <taxon>Pleomorphomonas</taxon>
        <taxon>environmental samples</taxon>
    </lineage>
</organism>
<reference evidence="1" key="1">
    <citation type="submission" date="2016-08" db="EMBL/GenBank/DDBJ databases">
        <authorList>
            <person name="Seilhamer J.J."/>
        </authorList>
    </citation>
    <scope>NUCLEOTIDE SEQUENCE</scope>
    <source>
        <strain evidence="1">86</strain>
    </source>
</reference>
<dbReference type="EMBL" id="FMJD01000002">
    <property type="protein sequence ID" value="SCM71371.1"/>
    <property type="molecule type" value="Genomic_DNA"/>
</dbReference>
<accession>A0A212L1C8</accession>